<feature type="domain" description="Ubiquitin-like" evidence="1">
    <location>
        <begin position="90"/>
        <end position="124"/>
    </location>
</feature>
<name>A0A8I2YHR0_9AGAM</name>
<organism evidence="2 3">
    <name type="scientific">Boletus reticuloceps</name>
    <dbReference type="NCBI Taxonomy" id="495285"/>
    <lineage>
        <taxon>Eukaryota</taxon>
        <taxon>Fungi</taxon>
        <taxon>Dikarya</taxon>
        <taxon>Basidiomycota</taxon>
        <taxon>Agaricomycotina</taxon>
        <taxon>Agaricomycetes</taxon>
        <taxon>Agaricomycetidae</taxon>
        <taxon>Boletales</taxon>
        <taxon>Boletineae</taxon>
        <taxon>Boletaceae</taxon>
        <taxon>Boletoideae</taxon>
        <taxon>Boletus</taxon>
    </lineage>
</organism>
<dbReference type="PANTHER" id="PTHR10562">
    <property type="entry name" value="SMALL UBIQUITIN-RELATED MODIFIER"/>
    <property type="match status" value="1"/>
</dbReference>
<dbReference type="EMBL" id="JAGFBS010000027">
    <property type="protein sequence ID" value="KAG6372504.1"/>
    <property type="molecule type" value="Genomic_DNA"/>
</dbReference>
<gene>
    <name evidence="2" type="ORF">JVT61DRAFT_7610</name>
</gene>
<evidence type="ECO:0000259" key="1">
    <source>
        <dbReference type="PROSITE" id="PS50053"/>
    </source>
</evidence>
<keyword evidence="3" id="KW-1185">Reference proteome</keyword>
<dbReference type="SUPFAM" id="SSF54236">
    <property type="entry name" value="Ubiquitin-like"/>
    <property type="match status" value="1"/>
</dbReference>
<dbReference type="CDD" id="cd01763">
    <property type="entry name" value="Ubl_SUMO_like"/>
    <property type="match status" value="1"/>
</dbReference>
<dbReference type="InterPro" id="IPR022617">
    <property type="entry name" value="Rad60/SUMO-like_dom"/>
</dbReference>
<evidence type="ECO:0000313" key="2">
    <source>
        <dbReference type="EMBL" id="KAG6372504.1"/>
    </source>
</evidence>
<proteinExistence type="predicted"/>
<protein>
    <recommendedName>
        <fullName evidence="1">Ubiquitin-like domain-containing protein</fullName>
    </recommendedName>
</protein>
<dbReference type="Gene3D" id="3.10.20.90">
    <property type="entry name" value="Phosphatidylinositol 3-kinase Catalytic Subunit, Chain A, domain 1"/>
    <property type="match status" value="1"/>
</dbReference>
<evidence type="ECO:0000313" key="3">
    <source>
        <dbReference type="Proteomes" id="UP000683000"/>
    </source>
</evidence>
<dbReference type="InterPro" id="IPR029071">
    <property type="entry name" value="Ubiquitin-like_domsf"/>
</dbReference>
<comment type="caution">
    <text evidence="2">The sequence shown here is derived from an EMBL/GenBank/DDBJ whole genome shotgun (WGS) entry which is preliminary data.</text>
</comment>
<dbReference type="OrthoDB" id="442921at2759"/>
<sequence>MSQDEALEDVKPKLNLTINFEGQHITVKVKPHMPFRKIFEAAEVRVGVVAYGVILTHGTLQKRFGKEPGRFCPPPHGTRRPHHFSTGTFRFVYDGDRLRAEGTPAELGMEENDTIDAILQQVRATVSAVNCLQMVFFFSRSVVVLSSSRRV</sequence>
<accession>A0A8I2YHR0</accession>
<dbReference type="Pfam" id="PF11976">
    <property type="entry name" value="Rad60-SLD"/>
    <property type="match status" value="1"/>
</dbReference>
<reference evidence="2" key="1">
    <citation type="submission" date="2021-03" db="EMBL/GenBank/DDBJ databases">
        <title>Evolutionary innovations through gain and loss of genes in the ectomycorrhizal Boletales.</title>
        <authorList>
            <person name="Wu G."/>
            <person name="Miyauchi S."/>
            <person name="Morin E."/>
            <person name="Yang Z.-L."/>
            <person name="Xu J."/>
            <person name="Martin F.M."/>
        </authorList>
    </citation>
    <scope>NUCLEOTIDE SEQUENCE</scope>
    <source>
        <strain evidence="2">BR01</strain>
    </source>
</reference>
<dbReference type="Proteomes" id="UP000683000">
    <property type="component" value="Unassembled WGS sequence"/>
</dbReference>
<dbReference type="InterPro" id="IPR000626">
    <property type="entry name" value="Ubiquitin-like_dom"/>
</dbReference>
<dbReference type="PROSITE" id="PS50053">
    <property type="entry name" value="UBIQUITIN_2"/>
    <property type="match status" value="1"/>
</dbReference>
<dbReference type="AlphaFoldDB" id="A0A8I2YHR0"/>